<protein>
    <recommendedName>
        <fullName evidence="1">Phage head morphogenesis domain-containing protein</fullName>
    </recommendedName>
</protein>
<dbReference type="EMBL" id="VZIZ01000049">
    <property type="protein sequence ID" value="KAF0567417.1"/>
    <property type="molecule type" value="Genomic_DNA"/>
</dbReference>
<name>A0A6N7BXW8_9GAMM</name>
<organism evidence="2 3">
    <name type="scientific">Psychrobacter nivimaris</name>
    <dbReference type="NCBI Taxonomy" id="281738"/>
    <lineage>
        <taxon>Bacteria</taxon>
        <taxon>Pseudomonadati</taxon>
        <taxon>Pseudomonadota</taxon>
        <taxon>Gammaproteobacteria</taxon>
        <taxon>Moraxellales</taxon>
        <taxon>Moraxellaceae</taxon>
        <taxon>Psychrobacter</taxon>
    </lineage>
</organism>
<evidence type="ECO:0000313" key="2">
    <source>
        <dbReference type="EMBL" id="KAF0567417.1"/>
    </source>
</evidence>
<proteinExistence type="predicted"/>
<dbReference type="Proteomes" id="UP000471465">
    <property type="component" value="Unassembled WGS sequence"/>
</dbReference>
<feature type="domain" description="Phage head morphogenesis" evidence="1">
    <location>
        <begin position="161"/>
        <end position="262"/>
    </location>
</feature>
<accession>A0A6N7BXW8</accession>
<keyword evidence="3" id="KW-1185">Reference proteome</keyword>
<dbReference type="AlphaFoldDB" id="A0A6N7BXW8"/>
<dbReference type="InterPro" id="IPR006528">
    <property type="entry name" value="Phage_head_morphogenesis_dom"/>
</dbReference>
<evidence type="ECO:0000313" key="3">
    <source>
        <dbReference type="Proteomes" id="UP000471465"/>
    </source>
</evidence>
<dbReference type="Pfam" id="PF04233">
    <property type="entry name" value="Phage_Mu_F"/>
    <property type="match status" value="1"/>
</dbReference>
<dbReference type="InterPro" id="IPR017029">
    <property type="entry name" value="Phage_head_put"/>
</dbReference>
<gene>
    <name evidence="2" type="ORF">FQV37_2273</name>
</gene>
<evidence type="ECO:0000259" key="1">
    <source>
        <dbReference type="Pfam" id="PF04233"/>
    </source>
</evidence>
<comment type="caution">
    <text evidence="2">The sequence shown here is derived from an EMBL/GenBank/DDBJ whole genome shotgun (WGS) entry which is preliminary data.</text>
</comment>
<sequence>MNEQYLNQTIRRIVYLESLKQSEINNLSAHIKEIDDLVKSLMLDEEMTDLTLAEFNKVLTSVKTGVATSLSSYTVAVGASLTAIAIDTYQFETKSLNNAFEDVKLSTKIDDAKKAKIVRTVKNTPLSVTGSEGKTVTDLFNELANNESNKYINHIKLARYEGKTNQQIVQMIRGTRKNGYKDGLMEVTARQAKTIVRTTVQHAAMQGKAEFAKDNADIIKGEQWLSTIDGKTSSACRSLDLQIFELGKGPRPPLHHNCRSTVLIVLKDEYAGRGNINKRASKDGPVANESYYSWLNKQPKEFQDDVLGETRGQLLRSGGLSADKFAALQLDKNFKPLTLDEMRAREPMAFKKAGL</sequence>
<reference evidence="2 3" key="1">
    <citation type="submission" date="2019-09" db="EMBL/GenBank/DDBJ databases">
        <title>Draft genome sequence of Psychrobacter nivimaris LAMA 639, in search for biotechnological relevant genes.</title>
        <authorList>
            <person name="Lima A.O.S."/>
            <person name="Staloch B.E.K."/>
            <person name="Freitas R.C."/>
            <person name="Niero H."/>
            <person name="Silva M.A.C."/>
        </authorList>
    </citation>
    <scope>NUCLEOTIDE SEQUENCE [LARGE SCALE GENOMIC DNA]</scope>
    <source>
        <strain evidence="2 3">LAMA 639</strain>
    </source>
</reference>
<dbReference type="PIRSF" id="PIRSF034565">
    <property type="entry name" value="UCP034565"/>
    <property type="match status" value="1"/>
</dbReference>
<dbReference type="RefSeq" id="WP_160023793.1">
    <property type="nucleotide sequence ID" value="NZ_VZIZ01000049.1"/>
</dbReference>